<keyword evidence="2" id="KW-1185">Reference proteome</keyword>
<dbReference type="EMBL" id="MU006577">
    <property type="protein sequence ID" value="KAF2746567.1"/>
    <property type="molecule type" value="Genomic_DNA"/>
</dbReference>
<feature type="non-terminal residue" evidence="1">
    <location>
        <position position="1"/>
    </location>
</feature>
<dbReference type="OrthoDB" id="3783760at2759"/>
<proteinExistence type="predicted"/>
<accession>A0A6A6VBT5</accession>
<dbReference type="Proteomes" id="UP000799440">
    <property type="component" value="Unassembled WGS sequence"/>
</dbReference>
<evidence type="ECO:0000313" key="1">
    <source>
        <dbReference type="EMBL" id="KAF2746567.1"/>
    </source>
</evidence>
<protein>
    <submittedName>
        <fullName evidence="1">Uncharacterized protein</fullName>
    </submittedName>
</protein>
<feature type="non-terminal residue" evidence="1">
    <location>
        <position position="155"/>
    </location>
</feature>
<organism evidence="1 2">
    <name type="scientific">Sporormia fimetaria CBS 119925</name>
    <dbReference type="NCBI Taxonomy" id="1340428"/>
    <lineage>
        <taxon>Eukaryota</taxon>
        <taxon>Fungi</taxon>
        <taxon>Dikarya</taxon>
        <taxon>Ascomycota</taxon>
        <taxon>Pezizomycotina</taxon>
        <taxon>Dothideomycetes</taxon>
        <taxon>Pleosporomycetidae</taxon>
        <taxon>Pleosporales</taxon>
        <taxon>Sporormiaceae</taxon>
        <taxon>Sporormia</taxon>
    </lineage>
</organism>
<name>A0A6A6VBT5_9PLEO</name>
<evidence type="ECO:0000313" key="2">
    <source>
        <dbReference type="Proteomes" id="UP000799440"/>
    </source>
</evidence>
<sequence length="155" mass="16364">LPTLTTSAPLASAQMGSKHNLYLVTCTREPDCLLGILCAPQRTPVTYTAVAYYANGPIESNRNQNPTSITTVSQPRAPWEGSARTARINRLGDFASSIDAAAASIQKGQIAGTAKVGSEDFVCFKDGATALSVRTDLGLSGYSCTADYWCPSIQV</sequence>
<reference evidence="1" key="1">
    <citation type="journal article" date="2020" name="Stud. Mycol.">
        <title>101 Dothideomycetes genomes: a test case for predicting lifestyles and emergence of pathogens.</title>
        <authorList>
            <person name="Haridas S."/>
            <person name="Albert R."/>
            <person name="Binder M."/>
            <person name="Bloem J."/>
            <person name="Labutti K."/>
            <person name="Salamov A."/>
            <person name="Andreopoulos B."/>
            <person name="Baker S."/>
            <person name="Barry K."/>
            <person name="Bills G."/>
            <person name="Bluhm B."/>
            <person name="Cannon C."/>
            <person name="Castanera R."/>
            <person name="Culley D."/>
            <person name="Daum C."/>
            <person name="Ezra D."/>
            <person name="Gonzalez J."/>
            <person name="Henrissat B."/>
            <person name="Kuo A."/>
            <person name="Liang C."/>
            <person name="Lipzen A."/>
            <person name="Lutzoni F."/>
            <person name="Magnuson J."/>
            <person name="Mondo S."/>
            <person name="Nolan M."/>
            <person name="Ohm R."/>
            <person name="Pangilinan J."/>
            <person name="Park H.-J."/>
            <person name="Ramirez L."/>
            <person name="Alfaro M."/>
            <person name="Sun H."/>
            <person name="Tritt A."/>
            <person name="Yoshinaga Y."/>
            <person name="Zwiers L.-H."/>
            <person name="Turgeon B."/>
            <person name="Goodwin S."/>
            <person name="Spatafora J."/>
            <person name="Crous P."/>
            <person name="Grigoriev I."/>
        </authorList>
    </citation>
    <scope>NUCLEOTIDE SEQUENCE</scope>
    <source>
        <strain evidence="1">CBS 119925</strain>
    </source>
</reference>
<dbReference type="AlphaFoldDB" id="A0A6A6VBT5"/>
<gene>
    <name evidence="1" type="ORF">M011DRAFT_387057</name>
</gene>